<reference evidence="2 3" key="1">
    <citation type="submission" date="2023-02" db="EMBL/GenBank/DDBJ databases">
        <title>Oceanobacillus kimchii IFOP_LL358 isolated form Alexandrium catenella lab strain.</title>
        <authorList>
            <person name="Gajardo G."/>
            <person name="Ueki S."/>
            <person name="Maruyama F."/>
        </authorList>
    </citation>
    <scope>NUCLEOTIDE SEQUENCE [LARGE SCALE GENOMIC DNA]</scope>
    <source>
        <strain evidence="2 3">IFOP_LL358</strain>
    </source>
</reference>
<feature type="transmembrane region" description="Helical" evidence="1">
    <location>
        <begin position="106"/>
        <end position="123"/>
    </location>
</feature>
<accession>A0ABQ5TFA8</accession>
<feature type="transmembrane region" description="Helical" evidence="1">
    <location>
        <begin position="7"/>
        <end position="24"/>
    </location>
</feature>
<organism evidence="2 3">
    <name type="scientific">Oceanobacillus kimchii</name>
    <dbReference type="NCBI Taxonomy" id="746691"/>
    <lineage>
        <taxon>Bacteria</taxon>
        <taxon>Bacillati</taxon>
        <taxon>Bacillota</taxon>
        <taxon>Bacilli</taxon>
        <taxon>Bacillales</taxon>
        <taxon>Bacillaceae</taxon>
        <taxon>Oceanobacillus</taxon>
    </lineage>
</organism>
<proteinExistence type="predicted"/>
<dbReference type="EMBL" id="BSKO01000001">
    <property type="protein sequence ID" value="GLO64391.1"/>
    <property type="molecule type" value="Genomic_DNA"/>
</dbReference>
<keyword evidence="3" id="KW-1185">Reference proteome</keyword>
<name>A0ABQ5TFA8_9BACI</name>
<protein>
    <submittedName>
        <fullName evidence="2">PGA biosynthesis protein CapC</fullName>
    </submittedName>
</protein>
<evidence type="ECO:0000313" key="3">
    <source>
        <dbReference type="Proteomes" id="UP001275436"/>
    </source>
</evidence>
<sequence>MFVFDTGDVYLAIAAGVILSLFYTERTGIIPAGLIVPGYIAMMVNSPVSIVVTFMIAFLTYLIVMKVIGKFTIIYGRRKFTAMIIIGIIMKAIFDFGLPGYTIPEAVGGLVAIGIIVPGLIANTIEKQGVIPTVGSTIVLSGLTLGTVVLTNFI</sequence>
<dbReference type="Pfam" id="PF14102">
    <property type="entry name" value="Caps_synth_CapC"/>
    <property type="match status" value="1"/>
</dbReference>
<keyword evidence="1" id="KW-0472">Membrane</keyword>
<feature type="transmembrane region" description="Helical" evidence="1">
    <location>
        <begin position="44"/>
        <end position="68"/>
    </location>
</feature>
<feature type="transmembrane region" description="Helical" evidence="1">
    <location>
        <begin position="130"/>
        <end position="153"/>
    </location>
</feature>
<dbReference type="Proteomes" id="UP001275436">
    <property type="component" value="Unassembled WGS sequence"/>
</dbReference>
<keyword evidence="1" id="KW-0812">Transmembrane</keyword>
<evidence type="ECO:0000256" key="1">
    <source>
        <dbReference type="SAM" id="Phobius"/>
    </source>
</evidence>
<gene>
    <name evidence="2" type="primary">capC</name>
    <name evidence="2" type="ORF">MACH08_01750</name>
</gene>
<dbReference type="RefSeq" id="WP_017795232.1">
    <property type="nucleotide sequence ID" value="NZ_BSKO01000001.1"/>
</dbReference>
<keyword evidence="1" id="KW-1133">Transmembrane helix</keyword>
<dbReference type="PRINTS" id="PR01759">
    <property type="entry name" value="CAPSULEPROTC"/>
</dbReference>
<evidence type="ECO:0000313" key="2">
    <source>
        <dbReference type="EMBL" id="GLO64391.1"/>
    </source>
</evidence>
<dbReference type="NCBIfam" id="TIGR04011">
    <property type="entry name" value="poly_gGlu_PgsC"/>
    <property type="match status" value="1"/>
</dbReference>
<dbReference type="InterPro" id="IPR008338">
    <property type="entry name" value="Capsule_biosynth_CapC"/>
</dbReference>
<feature type="transmembrane region" description="Helical" evidence="1">
    <location>
        <begin position="80"/>
        <end position="100"/>
    </location>
</feature>
<comment type="caution">
    <text evidence="2">The sequence shown here is derived from an EMBL/GenBank/DDBJ whole genome shotgun (WGS) entry which is preliminary data.</text>
</comment>